<dbReference type="Gene3D" id="3.90.1720.10">
    <property type="entry name" value="endopeptidase domain like (from Nostoc punctiforme)"/>
    <property type="match status" value="1"/>
</dbReference>
<keyword evidence="2" id="KW-0645">Protease</keyword>
<accession>A0ABW7DJW3</accession>
<proteinExistence type="inferred from homology"/>
<dbReference type="Proteomes" id="UP001605989">
    <property type="component" value="Unassembled WGS sequence"/>
</dbReference>
<comment type="similarity">
    <text evidence="1">Belongs to the peptidase C40 family.</text>
</comment>
<protein>
    <submittedName>
        <fullName evidence="6">C40 family peptidase</fullName>
    </submittedName>
</protein>
<sequence length="133" mass="15031">MYNYQELVGIPFVDGGRNPKTGFDCWGLARYIYHMRGIDLPEYPIDPRDHQAVHANIVTASADWDSVGHPEEGDLVLLQLYEGVANHVGIYIGNGDFIHAYGTSVVIDRLRRWRSRVVGFYRPKGAEICLHSS</sequence>
<dbReference type="Pfam" id="PF00877">
    <property type="entry name" value="NLPC_P60"/>
    <property type="match status" value="1"/>
</dbReference>
<evidence type="ECO:0000256" key="3">
    <source>
        <dbReference type="ARBA" id="ARBA00022801"/>
    </source>
</evidence>
<dbReference type="PROSITE" id="PS51935">
    <property type="entry name" value="NLPC_P60"/>
    <property type="match status" value="1"/>
</dbReference>
<dbReference type="InterPro" id="IPR000064">
    <property type="entry name" value="NLP_P60_dom"/>
</dbReference>
<name>A0ABW7DJW3_9FIRM</name>
<keyword evidence="7" id="KW-1185">Reference proteome</keyword>
<evidence type="ECO:0000256" key="4">
    <source>
        <dbReference type="ARBA" id="ARBA00022807"/>
    </source>
</evidence>
<evidence type="ECO:0000256" key="2">
    <source>
        <dbReference type="ARBA" id="ARBA00022670"/>
    </source>
</evidence>
<evidence type="ECO:0000256" key="1">
    <source>
        <dbReference type="ARBA" id="ARBA00007074"/>
    </source>
</evidence>
<feature type="domain" description="NlpC/P60" evidence="5">
    <location>
        <begin position="1"/>
        <end position="124"/>
    </location>
</feature>
<dbReference type="EMBL" id="JBIEKR010000001">
    <property type="protein sequence ID" value="MFG6271657.1"/>
    <property type="molecule type" value="Genomic_DNA"/>
</dbReference>
<dbReference type="PANTHER" id="PTHR47053">
    <property type="entry name" value="MUREIN DD-ENDOPEPTIDASE MEPH-RELATED"/>
    <property type="match status" value="1"/>
</dbReference>
<reference evidence="6 7" key="1">
    <citation type="submission" date="2024-10" db="EMBL/GenBank/DDBJ databases">
        <authorList>
            <person name="Sang B.-I."/>
            <person name="Prabhaharan D."/>
        </authorList>
    </citation>
    <scope>NUCLEOTIDE SEQUENCE [LARGE SCALE GENOMIC DNA]</scope>
    <source>
        <strain evidence="6 7">MH</strain>
    </source>
</reference>
<dbReference type="InterPro" id="IPR051202">
    <property type="entry name" value="Peptidase_C40"/>
</dbReference>
<organism evidence="6 7">
    <name type="scientific">Megasphaera hexanoica</name>
    <dbReference type="NCBI Taxonomy" id="1675036"/>
    <lineage>
        <taxon>Bacteria</taxon>
        <taxon>Bacillati</taxon>
        <taxon>Bacillota</taxon>
        <taxon>Negativicutes</taxon>
        <taxon>Veillonellales</taxon>
        <taxon>Veillonellaceae</taxon>
        <taxon>Megasphaera</taxon>
    </lineage>
</organism>
<gene>
    <name evidence="6" type="ORF">ACGTZG_00455</name>
</gene>
<keyword evidence="4" id="KW-0788">Thiol protease</keyword>
<dbReference type="InterPro" id="IPR038765">
    <property type="entry name" value="Papain-like_cys_pep_sf"/>
</dbReference>
<dbReference type="RefSeq" id="WP_113855931.1">
    <property type="nucleotide sequence ID" value="NZ_CP011940.1"/>
</dbReference>
<dbReference type="SUPFAM" id="SSF54001">
    <property type="entry name" value="Cysteine proteinases"/>
    <property type="match status" value="1"/>
</dbReference>
<dbReference type="PANTHER" id="PTHR47053:SF1">
    <property type="entry name" value="MUREIN DD-ENDOPEPTIDASE MEPH-RELATED"/>
    <property type="match status" value="1"/>
</dbReference>
<keyword evidence="3" id="KW-0378">Hydrolase</keyword>
<evidence type="ECO:0000313" key="6">
    <source>
        <dbReference type="EMBL" id="MFG6271657.1"/>
    </source>
</evidence>
<evidence type="ECO:0000259" key="5">
    <source>
        <dbReference type="PROSITE" id="PS51935"/>
    </source>
</evidence>
<evidence type="ECO:0000313" key="7">
    <source>
        <dbReference type="Proteomes" id="UP001605989"/>
    </source>
</evidence>
<comment type="caution">
    <text evidence="6">The sequence shown here is derived from an EMBL/GenBank/DDBJ whole genome shotgun (WGS) entry which is preliminary data.</text>
</comment>